<dbReference type="AlphaFoldDB" id="A0A9D1PUM9"/>
<dbReference type="Gene3D" id="3.30.565.10">
    <property type="entry name" value="Histidine kinase-like ATPase, C-terminal domain"/>
    <property type="match status" value="1"/>
</dbReference>
<reference evidence="2" key="2">
    <citation type="submission" date="2021-04" db="EMBL/GenBank/DDBJ databases">
        <authorList>
            <person name="Gilroy R."/>
        </authorList>
    </citation>
    <scope>NUCLEOTIDE SEQUENCE</scope>
    <source>
        <strain evidence="2">ChiHecec2B26-446</strain>
    </source>
</reference>
<dbReference type="GO" id="GO:0005524">
    <property type="term" value="F:ATP binding"/>
    <property type="evidence" value="ECO:0007669"/>
    <property type="project" value="UniProtKB-KW"/>
</dbReference>
<gene>
    <name evidence="2" type="ORF">H9894_01745</name>
</gene>
<sequence>MKEYQCPAIPENLRPVLTVVGEEMIACGTDTGLRQRIFVILEELFNNVAIHAYEHRSSPGPVRITLLADMDSVQLQVADQGVAFNPLVDDRNRILHLDNMEEGHASIFLVRTLASQVAYERDNGWNRVTVLVHS</sequence>
<feature type="domain" description="Histidine kinase/HSP90-like ATPase" evidence="1">
    <location>
        <begin position="7"/>
        <end position="130"/>
    </location>
</feature>
<reference evidence="2" key="1">
    <citation type="journal article" date="2021" name="PeerJ">
        <title>Extensive microbial diversity within the chicken gut microbiome revealed by metagenomics and culture.</title>
        <authorList>
            <person name="Gilroy R."/>
            <person name="Ravi A."/>
            <person name="Getino M."/>
            <person name="Pursley I."/>
            <person name="Horton D.L."/>
            <person name="Alikhan N.F."/>
            <person name="Baker D."/>
            <person name="Gharbi K."/>
            <person name="Hall N."/>
            <person name="Watson M."/>
            <person name="Adriaenssens E.M."/>
            <person name="Foster-Nyarko E."/>
            <person name="Jarju S."/>
            <person name="Secka A."/>
            <person name="Antonio M."/>
            <person name="Oren A."/>
            <person name="Chaudhuri R.R."/>
            <person name="La Ragione R."/>
            <person name="Hildebrand F."/>
            <person name="Pallen M.J."/>
        </authorList>
    </citation>
    <scope>NUCLEOTIDE SEQUENCE</scope>
    <source>
        <strain evidence="2">ChiHecec2B26-446</strain>
    </source>
</reference>
<organism evidence="2 3">
    <name type="scientific">Candidatus Desulfovibrio intestinipullorum</name>
    <dbReference type="NCBI Taxonomy" id="2838536"/>
    <lineage>
        <taxon>Bacteria</taxon>
        <taxon>Pseudomonadati</taxon>
        <taxon>Thermodesulfobacteriota</taxon>
        <taxon>Desulfovibrionia</taxon>
        <taxon>Desulfovibrionales</taxon>
        <taxon>Desulfovibrionaceae</taxon>
        <taxon>Desulfovibrio</taxon>
    </lineage>
</organism>
<dbReference type="InterPro" id="IPR036890">
    <property type="entry name" value="HATPase_C_sf"/>
</dbReference>
<dbReference type="CDD" id="cd16936">
    <property type="entry name" value="HATPase_RsbW-like"/>
    <property type="match status" value="1"/>
</dbReference>
<evidence type="ECO:0000313" key="2">
    <source>
        <dbReference type="EMBL" id="HIV99904.1"/>
    </source>
</evidence>
<keyword evidence="2" id="KW-0067">ATP-binding</keyword>
<keyword evidence="2" id="KW-0547">Nucleotide-binding</keyword>
<name>A0A9D1PUM9_9BACT</name>
<evidence type="ECO:0000313" key="3">
    <source>
        <dbReference type="Proteomes" id="UP000886752"/>
    </source>
</evidence>
<dbReference type="Pfam" id="PF13581">
    <property type="entry name" value="HATPase_c_2"/>
    <property type="match status" value="1"/>
</dbReference>
<proteinExistence type="predicted"/>
<dbReference type="InterPro" id="IPR003594">
    <property type="entry name" value="HATPase_dom"/>
</dbReference>
<comment type="caution">
    <text evidence="2">The sequence shown here is derived from an EMBL/GenBank/DDBJ whole genome shotgun (WGS) entry which is preliminary data.</text>
</comment>
<dbReference type="Proteomes" id="UP000886752">
    <property type="component" value="Unassembled WGS sequence"/>
</dbReference>
<dbReference type="EMBL" id="DXHV01000020">
    <property type="protein sequence ID" value="HIV99904.1"/>
    <property type="molecule type" value="Genomic_DNA"/>
</dbReference>
<dbReference type="SUPFAM" id="SSF55874">
    <property type="entry name" value="ATPase domain of HSP90 chaperone/DNA topoisomerase II/histidine kinase"/>
    <property type="match status" value="1"/>
</dbReference>
<accession>A0A9D1PUM9</accession>
<protein>
    <submittedName>
        <fullName evidence="2">ATP-binding protein</fullName>
    </submittedName>
</protein>
<evidence type="ECO:0000259" key="1">
    <source>
        <dbReference type="Pfam" id="PF13581"/>
    </source>
</evidence>